<dbReference type="RefSeq" id="WP_136942663.1">
    <property type="nucleotide sequence ID" value="NZ_SWKR01000002.1"/>
</dbReference>
<dbReference type="CDD" id="cd04277">
    <property type="entry name" value="ZnMc_serralysin_like"/>
    <property type="match status" value="1"/>
</dbReference>
<dbReference type="InterPro" id="IPR013858">
    <property type="entry name" value="Peptidase_M10B_C"/>
</dbReference>
<evidence type="ECO:0000256" key="6">
    <source>
        <dbReference type="ARBA" id="ARBA00022723"/>
    </source>
</evidence>
<dbReference type="OrthoDB" id="733404at2"/>
<dbReference type="PROSITE" id="PS00330">
    <property type="entry name" value="HEMOLYSIN_CALCIUM"/>
    <property type="match status" value="2"/>
</dbReference>
<comment type="cofactor">
    <cofactor evidence="1">
        <name>Ca(2+)</name>
        <dbReference type="ChEBI" id="CHEBI:29108"/>
    </cofactor>
</comment>
<dbReference type="InterPro" id="IPR024079">
    <property type="entry name" value="MetalloPept_cat_dom_sf"/>
</dbReference>
<keyword evidence="4" id="KW-0964">Secreted</keyword>
<dbReference type="GO" id="GO:0005615">
    <property type="term" value="C:extracellular space"/>
    <property type="evidence" value="ECO:0007669"/>
    <property type="project" value="InterPro"/>
</dbReference>
<dbReference type="GO" id="GO:0006508">
    <property type="term" value="P:proteolysis"/>
    <property type="evidence" value="ECO:0007669"/>
    <property type="project" value="UniProtKB-KW"/>
</dbReference>
<keyword evidence="11" id="KW-0482">Metalloprotease</keyword>
<evidence type="ECO:0000256" key="4">
    <source>
        <dbReference type="ARBA" id="ARBA00022525"/>
    </source>
</evidence>
<dbReference type="SUPFAM" id="SSF51120">
    <property type="entry name" value="beta-Roll"/>
    <property type="match status" value="2"/>
</dbReference>
<dbReference type="Gene3D" id="2.150.10.10">
    <property type="entry name" value="Serralysin-like metalloprotease, C-terminal"/>
    <property type="match status" value="2"/>
</dbReference>
<dbReference type="Proteomes" id="UP000309138">
    <property type="component" value="Unassembled WGS sequence"/>
</dbReference>
<dbReference type="Pfam" id="PF00413">
    <property type="entry name" value="Peptidase_M10"/>
    <property type="match status" value="1"/>
</dbReference>
<dbReference type="InterPro" id="IPR018511">
    <property type="entry name" value="Hemolysin-typ_Ca-bd_CS"/>
</dbReference>
<dbReference type="SMART" id="SM00235">
    <property type="entry name" value="ZnMc"/>
    <property type="match status" value="1"/>
</dbReference>
<keyword evidence="9" id="KW-0862">Zinc</keyword>
<reference evidence="11 12" key="1">
    <citation type="submission" date="2019-04" db="EMBL/GenBank/DDBJ databases">
        <authorList>
            <person name="Yang Y."/>
            <person name="Wei D."/>
        </authorList>
    </citation>
    <scope>NUCLEOTIDE SEQUENCE [LARGE SCALE GENOMIC DNA]</scope>
    <source>
        <strain evidence="11 12">L-1-4w-11</strain>
    </source>
</reference>
<feature type="domain" description="Peptidase metallopeptidase" evidence="10">
    <location>
        <begin position="118"/>
        <end position="286"/>
    </location>
</feature>
<dbReference type="SUPFAM" id="SSF55486">
    <property type="entry name" value="Metalloproteases ('zincins'), catalytic domain"/>
    <property type="match status" value="1"/>
</dbReference>
<evidence type="ECO:0000313" key="12">
    <source>
        <dbReference type="Proteomes" id="UP000309138"/>
    </source>
</evidence>
<keyword evidence="6" id="KW-0479">Metal-binding</keyword>
<organism evidence="11 12">
    <name type="scientific">Sphingomonas baiyangensis</name>
    <dbReference type="NCBI Taxonomy" id="2572576"/>
    <lineage>
        <taxon>Bacteria</taxon>
        <taxon>Pseudomonadati</taxon>
        <taxon>Pseudomonadota</taxon>
        <taxon>Alphaproteobacteria</taxon>
        <taxon>Sphingomonadales</taxon>
        <taxon>Sphingomonadaceae</taxon>
        <taxon>Sphingomonas</taxon>
    </lineage>
</organism>
<dbReference type="GO" id="GO:0031012">
    <property type="term" value="C:extracellular matrix"/>
    <property type="evidence" value="ECO:0007669"/>
    <property type="project" value="InterPro"/>
</dbReference>
<dbReference type="GO" id="GO:0008270">
    <property type="term" value="F:zinc ion binding"/>
    <property type="evidence" value="ECO:0007669"/>
    <property type="project" value="InterPro"/>
</dbReference>
<dbReference type="EMBL" id="SWKR01000002">
    <property type="protein sequence ID" value="TKD50720.1"/>
    <property type="molecule type" value="Genomic_DNA"/>
</dbReference>
<dbReference type="Pfam" id="PF00353">
    <property type="entry name" value="HemolysinCabind"/>
    <property type="match status" value="3"/>
</dbReference>
<proteinExistence type="inferred from homology"/>
<comment type="subcellular location">
    <subcellularLocation>
        <location evidence="2">Secreted</location>
    </subcellularLocation>
</comment>
<dbReference type="InterPro" id="IPR001343">
    <property type="entry name" value="Hemolysn_Ca-bd"/>
</dbReference>
<dbReference type="InterPro" id="IPR034033">
    <property type="entry name" value="Serralysin-like"/>
</dbReference>
<keyword evidence="5 11" id="KW-0645">Protease</keyword>
<evidence type="ECO:0000256" key="9">
    <source>
        <dbReference type="ARBA" id="ARBA00022833"/>
    </source>
</evidence>
<evidence type="ECO:0000259" key="10">
    <source>
        <dbReference type="SMART" id="SM00235"/>
    </source>
</evidence>
<evidence type="ECO:0000256" key="1">
    <source>
        <dbReference type="ARBA" id="ARBA00001913"/>
    </source>
</evidence>
<dbReference type="AlphaFoldDB" id="A0A4U1L3B1"/>
<gene>
    <name evidence="11" type="ORF">FBR43_08025</name>
</gene>
<name>A0A4U1L3B1_9SPHN</name>
<dbReference type="InterPro" id="IPR001818">
    <property type="entry name" value="Pept_M10_metallopeptidase"/>
</dbReference>
<evidence type="ECO:0000256" key="8">
    <source>
        <dbReference type="ARBA" id="ARBA00022801"/>
    </source>
</evidence>
<sequence length="717" mass="75382">MNRTTFDIGNARVSGIANPFRPVEPGMHPRGCGCGLAHDGTGNVDPRLVSIDASVDPRAGETADNGKEIWTPEDIAFYLNRAGYSWVPGGRNTPQRGDTDANTITFGFFNTQDDLIGQGYTFEYFGQPYGSAEFFNFASFNAEQRAATREAMRYWDDVVGVRFLETSSANADIALGNLANAPDTQAYAYYPQTVLYGIPSVDAQVRNLGGDVWVSASQASNFQLKVGGYGLNTLTHEVGHALGLAHPGNYNFGPGFAVNYENGAEYFQDSRNYTIMSYWNPSAIGAGDVDFNTMARAYGGTPMVHDILAAQRIYGADMSTRTGNTTYGFNSNAGRDAFDFTINKAPLIAIWDAGGVDTLDASGYATNQRIDLTPGSLSTIGGVTIAQAQAMTLAQVNANRADLGYGAFTQAQFDSFKANALADPDYYLYLSDNVGIAYGTIIENAVGGSGNDVLVANSVANMLDGRGGFDIVSYESATMGVTVNLQTRQTAGGAGGDRLLSIEGVYGSAFDDTITGDNNDNVISGGSGGRDRLFGNGGIDTLTYFDSLTGVTVNIGTNQTAGGALGDIISGFENLTGSDFGDVLTGSFSNNTILGGGGSDRLDGGFGDDILDGGAGSDILTGGAGRDTFTFSDADGSYDRITDFQSVVDKIDLRGIDANEGTAGDQAFAFVGSAAFNGTAGQLRYANGLLQGDIDGDRVADFTIEVNRPLTINDLIL</sequence>
<accession>A0A4U1L3B1</accession>
<keyword evidence="8" id="KW-0378">Hydrolase</keyword>
<evidence type="ECO:0000256" key="2">
    <source>
        <dbReference type="ARBA" id="ARBA00004613"/>
    </source>
</evidence>
<keyword evidence="12" id="KW-1185">Reference proteome</keyword>
<protein>
    <submittedName>
        <fullName evidence="11">Matrixin family metalloprotease</fullName>
    </submittedName>
</protein>
<dbReference type="GO" id="GO:0005509">
    <property type="term" value="F:calcium ion binding"/>
    <property type="evidence" value="ECO:0007669"/>
    <property type="project" value="InterPro"/>
</dbReference>
<evidence type="ECO:0000256" key="3">
    <source>
        <dbReference type="ARBA" id="ARBA00009490"/>
    </source>
</evidence>
<dbReference type="Pfam" id="PF08548">
    <property type="entry name" value="Peptidase_M10_C"/>
    <property type="match status" value="2"/>
</dbReference>
<dbReference type="GO" id="GO:0004222">
    <property type="term" value="F:metalloendopeptidase activity"/>
    <property type="evidence" value="ECO:0007669"/>
    <property type="project" value="InterPro"/>
</dbReference>
<dbReference type="InterPro" id="IPR011049">
    <property type="entry name" value="Serralysin-like_metalloprot_C"/>
</dbReference>
<evidence type="ECO:0000313" key="11">
    <source>
        <dbReference type="EMBL" id="TKD50720.1"/>
    </source>
</evidence>
<evidence type="ECO:0000256" key="5">
    <source>
        <dbReference type="ARBA" id="ARBA00022670"/>
    </source>
</evidence>
<keyword evidence="7" id="KW-0677">Repeat</keyword>
<comment type="similarity">
    <text evidence="3">Belongs to the peptidase M10B family.</text>
</comment>
<dbReference type="Gene3D" id="3.40.390.10">
    <property type="entry name" value="Collagenase (Catalytic Domain)"/>
    <property type="match status" value="1"/>
</dbReference>
<evidence type="ECO:0000256" key="7">
    <source>
        <dbReference type="ARBA" id="ARBA00022737"/>
    </source>
</evidence>
<dbReference type="InterPro" id="IPR006026">
    <property type="entry name" value="Peptidase_Metallo"/>
</dbReference>
<comment type="caution">
    <text evidence="11">The sequence shown here is derived from an EMBL/GenBank/DDBJ whole genome shotgun (WGS) entry which is preliminary data.</text>
</comment>
<dbReference type="PRINTS" id="PR00313">
    <property type="entry name" value="CABNDNGRPT"/>
</dbReference>